<dbReference type="PANTHER" id="PTHR11533">
    <property type="entry name" value="PROTEASE M1 ZINC METALLOPROTEASE"/>
    <property type="match status" value="1"/>
</dbReference>
<dbReference type="EMBL" id="JABFRW010000100">
    <property type="protein sequence ID" value="NOT34211.1"/>
    <property type="molecule type" value="Genomic_DNA"/>
</dbReference>
<dbReference type="SUPFAM" id="SSF63737">
    <property type="entry name" value="Leukotriene A4 hydrolase N-terminal domain"/>
    <property type="match status" value="1"/>
</dbReference>
<dbReference type="GO" id="GO:0042277">
    <property type="term" value="F:peptide binding"/>
    <property type="evidence" value="ECO:0007669"/>
    <property type="project" value="TreeGrafter"/>
</dbReference>
<dbReference type="PRINTS" id="PR00756">
    <property type="entry name" value="ALADIPTASE"/>
</dbReference>
<comment type="catalytic activity">
    <reaction evidence="1">
        <text>Release of an N-terminal amino acid, Xaa-|-Yaa- from a peptide, amide or arylamide. Xaa is preferably Ala, but may be most amino acids including Pro (slow action). When a terminal hydrophobic residue is followed by a prolyl residue, the two may be released as an intact Xaa-Pro dipeptide.</text>
        <dbReference type="EC" id="3.4.11.2"/>
    </reaction>
</comment>
<evidence type="ECO:0000259" key="15">
    <source>
        <dbReference type="Pfam" id="PF17900"/>
    </source>
</evidence>
<evidence type="ECO:0000256" key="4">
    <source>
        <dbReference type="ARBA" id="ARBA00012564"/>
    </source>
</evidence>
<gene>
    <name evidence="16" type="ORF">HOP12_08595</name>
</gene>
<dbReference type="InterPro" id="IPR014782">
    <property type="entry name" value="Peptidase_M1_dom"/>
</dbReference>
<keyword evidence="9" id="KW-0378">Hydrolase</keyword>
<dbReference type="InterPro" id="IPR050344">
    <property type="entry name" value="Peptidase_M1_aminopeptidases"/>
</dbReference>
<dbReference type="GO" id="GO:0043171">
    <property type="term" value="P:peptide catabolic process"/>
    <property type="evidence" value="ECO:0007669"/>
    <property type="project" value="TreeGrafter"/>
</dbReference>
<evidence type="ECO:0000259" key="13">
    <source>
        <dbReference type="Pfam" id="PF01433"/>
    </source>
</evidence>
<evidence type="ECO:0000256" key="12">
    <source>
        <dbReference type="SAM" id="SignalP"/>
    </source>
</evidence>
<dbReference type="Pfam" id="PF13860">
    <property type="entry name" value="FlgD_ig"/>
    <property type="match status" value="1"/>
</dbReference>
<dbReference type="InterPro" id="IPR001930">
    <property type="entry name" value="Peptidase_M1"/>
</dbReference>
<dbReference type="Gene3D" id="1.10.390.10">
    <property type="entry name" value="Neutral Protease Domain 2"/>
    <property type="match status" value="1"/>
</dbReference>
<keyword evidence="6" id="KW-0031">Aminopeptidase</keyword>
<evidence type="ECO:0000259" key="14">
    <source>
        <dbReference type="Pfam" id="PF13860"/>
    </source>
</evidence>
<evidence type="ECO:0000256" key="1">
    <source>
        <dbReference type="ARBA" id="ARBA00000098"/>
    </source>
</evidence>
<dbReference type="Pfam" id="PF17900">
    <property type="entry name" value="Peptidase_M1_N"/>
    <property type="match status" value="1"/>
</dbReference>
<evidence type="ECO:0000256" key="9">
    <source>
        <dbReference type="ARBA" id="ARBA00022801"/>
    </source>
</evidence>
<keyword evidence="11" id="KW-0482">Metalloprotease</keyword>
<proteinExistence type="inferred from homology"/>
<evidence type="ECO:0000256" key="5">
    <source>
        <dbReference type="ARBA" id="ARBA00015611"/>
    </source>
</evidence>
<dbReference type="GO" id="GO:0070006">
    <property type="term" value="F:metalloaminopeptidase activity"/>
    <property type="evidence" value="ECO:0007669"/>
    <property type="project" value="TreeGrafter"/>
</dbReference>
<comment type="similarity">
    <text evidence="3">Belongs to the peptidase M1 family.</text>
</comment>
<evidence type="ECO:0000256" key="2">
    <source>
        <dbReference type="ARBA" id="ARBA00001947"/>
    </source>
</evidence>
<feature type="domain" description="Peptidase M1 membrane alanine aminopeptidase" evidence="13">
    <location>
        <begin position="341"/>
        <end position="482"/>
    </location>
</feature>
<feature type="chain" id="PRO_5032560587" description="Aminopeptidase N" evidence="12">
    <location>
        <begin position="30"/>
        <end position="913"/>
    </location>
</feature>
<feature type="domain" description="FlgD/Vpr Ig-like" evidence="14">
    <location>
        <begin position="837"/>
        <end position="900"/>
    </location>
</feature>
<evidence type="ECO:0000313" key="16">
    <source>
        <dbReference type="EMBL" id="NOT34211.1"/>
    </source>
</evidence>
<feature type="signal peptide" evidence="12">
    <location>
        <begin position="1"/>
        <end position="29"/>
    </location>
</feature>
<evidence type="ECO:0000256" key="11">
    <source>
        <dbReference type="ARBA" id="ARBA00023049"/>
    </source>
</evidence>
<evidence type="ECO:0000256" key="3">
    <source>
        <dbReference type="ARBA" id="ARBA00010136"/>
    </source>
</evidence>
<feature type="domain" description="Aminopeptidase N-like N-terminal" evidence="15">
    <location>
        <begin position="84"/>
        <end position="253"/>
    </location>
</feature>
<dbReference type="GO" id="GO:0016285">
    <property type="term" value="F:alanyl aminopeptidase activity"/>
    <property type="evidence" value="ECO:0007669"/>
    <property type="project" value="UniProtKB-EC"/>
</dbReference>
<evidence type="ECO:0000313" key="17">
    <source>
        <dbReference type="Proteomes" id="UP000580839"/>
    </source>
</evidence>
<evidence type="ECO:0000256" key="6">
    <source>
        <dbReference type="ARBA" id="ARBA00022438"/>
    </source>
</evidence>
<dbReference type="InterPro" id="IPR045357">
    <property type="entry name" value="Aminopeptidase_N-like_N"/>
</dbReference>
<keyword evidence="10" id="KW-0862">Zinc</keyword>
<dbReference type="Gene3D" id="2.60.40.4070">
    <property type="match status" value="1"/>
</dbReference>
<dbReference type="GO" id="GO:0008270">
    <property type="term" value="F:zinc ion binding"/>
    <property type="evidence" value="ECO:0007669"/>
    <property type="project" value="InterPro"/>
</dbReference>
<keyword evidence="7" id="KW-0645">Protease</keyword>
<dbReference type="CDD" id="cd09603">
    <property type="entry name" value="M1_APN_like"/>
    <property type="match status" value="1"/>
</dbReference>
<dbReference type="PANTHER" id="PTHR11533:SF174">
    <property type="entry name" value="PUROMYCIN-SENSITIVE AMINOPEPTIDASE-RELATED"/>
    <property type="match status" value="1"/>
</dbReference>
<dbReference type="Pfam" id="PF01433">
    <property type="entry name" value="Peptidase_M1"/>
    <property type="match status" value="1"/>
</dbReference>
<keyword evidence="8" id="KW-0479">Metal-binding</keyword>
<protein>
    <recommendedName>
        <fullName evidence="5">Aminopeptidase N</fullName>
        <ecNumber evidence="4">3.4.11.2</ecNumber>
    </recommendedName>
</protein>
<comment type="caution">
    <text evidence="16">The sequence shown here is derived from an EMBL/GenBank/DDBJ whole genome shotgun (WGS) entry which is preliminary data.</text>
</comment>
<dbReference type="EC" id="3.4.11.2" evidence="4"/>
<accession>A0A849SIF5</accession>
<dbReference type="InterPro" id="IPR027268">
    <property type="entry name" value="Peptidase_M4/M1_CTD_sf"/>
</dbReference>
<reference evidence="16 17" key="1">
    <citation type="submission" date="2020-04" db="EMBL/GenBank/DDBJ databases">
        <title>Metagenomic profiling of ammonia- and methane-oxidizing microorganisms in a Dutch drinking water treatment plant.</title>
        <authorList>
            <person name="Poghosyan L."/>
            <person name="Leucker S."/>
        </authorList>
    </citation>
    <scope>NUCLEOTIDE SEQUENCE [LARGE SCALE GENOMIC DNA]</scope>
    <source>
        <strain evidence="16">S-RSF-IL-03</strain>
    </source>
</reference>
<dbReference type="Gene3D" id="2.60.40.1730">
    <property type="entry name" value="tricorn interacting facor f3 domain"/>
    <property type="match status" value="1"/>
</dbReference>
<evidence type="ECO:0000256" key="8">
    <source>
        <dbReference type="ARBA" id="ARBA00022723"/>
    </source>
</evidence>
<sequence length="913" mass="99796">MRFRTSSAARTLLVTASFALVLAAPAAFAKPMLFPPLPNGRQETREEFDVAPYLSAWKAARLAHERATAQPATLNQQQYDAHWYDLNLTFTQAGSQVAGTVRMKASVVSGPISVVELNFYANMVMDAATSAGGATTWSRVGNLLTLNLDRAYATGELVDVTLTYHGNPTAAGYFVFQTVNGRPLIWSLSEAYGARSWWPCKDIPEDKADSVDIHFTTASTQTVASNGRFVSRVPSGGTATTHWHEGYPIATYLVSIAAYPYTVTDDWYRPTPTDSMLIRFYNYPESAAGAAPVQAKVKNMMAAFATRFGEYPFITEKYGHAQFQYGGGMEHQTITGLGTFNESVVAHELAHQWWGDLVTCRDFHHIWLNEGFASYGEALWWEATAGVAAYKADLNASRYTGPGTVWVPDETDESRIFDGNLSYNKGSWVLHMLRHVLGDAAFFASLQQYHTTWGYQSAVTEDFRDVCESVSGRDLDAFFQQWIYGEFFPVYRPTWAAVAAGGGGWDVTLQLEQTQSGQLFHMPVDVTLTTAAGETTFVIHDSLATQTFVLHVNDAPTLLEIDKDDWILKSVETTVSNPTFERGVLLVNGVDWATYGTEITSAYTDHAFSGPYTVDFWDAFATPAGGYPAALPAPLGHGEVPPDVLGHYRNVIWVGNNFGGDLAAWQETPVLSYLRVGGNLLLMTRQGESFLDDSLRTYLGINWTNTGATLFDCLATRPGLANVTTLGSQTLCAVFDTVRTTPESELLFRVSSGFSPTRGIGAVRVPAGGGTFRPSGARLAFLSGRPYRWNHTQLQNDVSAILANWFLEPVNPTAVGDAPIARGLALSPARPNPSSGATTLGFALPRAEHARLTLLDVTGRRVRTLVDGAFEAGEHVASWDGRDERGGRAPAGLYWARLEAGGESAVRRLVRIR</sequence>
<dbReference type="SUPFAM" id="SSF55486">
    <property type="entry name" value="Metalloproteases ('zincins'), catalytic domain"/>
    <property type="match status" value="1"/>
</dbReference>
<keyword evidence="12" id="KW-0732">Signal</keyword>
<dbReference type="GO" id="GO:0016020">
    <property type="term" value="C:membrane"/>
    <property type="evidence" value="ECO:0007669"/>
    <property type="project" value="TreeGrafter"/>
</dbReference>
<evidence type="ECO:0000256" key="10">
    <source>
        <dbReference type="ARBA" id="ARBA00022833"/>
    </source>
</evidence>
<dbReference type="Proteomes" id="UP000580839">
    <property type="component" value="Unassembled WGS sequence"/>
</dbReference>
<evidence type="ECO:0000256" key="7">
    <source>
        <dbReference type="ARBA" id="ARBA00022670"/>
    </source>
</evidence>
<dbReference type="InterPro" id="IPR025965">
    <property type="entry name" value="FlgD/Vpr_Ig-like"/>
</dbReference>
<dbReference type="InterPro" id="IPR042097">
    <property type="entry name" value="Aminopeptidase_N-like_N_sf"/>
</dbReference>
<dbReference type="GO" id="GO:0005615">
    <property type="term" value="C:extracellular space"/>
    <property type="evidence" value="ECO:0007669"/>
    <property type="project" value="TreeGrafter"/>
</dbReference>
<organism evidence="16 17">
    <name type="scientific">Eiseniibacteriota bacterium</name>
    <dbReference type="NCBI Taxonomy" id="2212470"/>
    <lineage>
        <taxon>Bacteria</taxon>
        <taxon>Candidatus Eiseniibacteriota</taxon>
    </lineage>
</organism>
<name>A0A849SIF5_UNCEI</name>
<dbReference type="AlphaFoldDB" id="A0A849SIF5"/>
<dbReference type="GO" id="GO:0005737">
    <property type="term" value="C:cytoplasm"/>
    <property type="evidence" value="ECO:0007669"/>
    <property type="project" value="TreeGrafter"/>
</dbReference>
<comment type="cofactor">
    <cofactor evidence="2">
        <name>Zn(2+)</name>
        <dbReference type="ChEBI" id="CHEBI:29105"/>
    </cofactor>
</comment>
<dbReference type="GO" id="GO:0006508">
    <property type="term" value="P:proteolysis"/>
    <property type="evidence" value="ECO:0007669"/>
    <property type="project" value="UniProtKB-KW"/>
</dbReference>